<accession>A0ABU1V3X9</accession>
<keyword evidence="1" id="KW-0805">Transcription regulation</keyword>
<evidence type="ECO:0000256" key="4">
    <source>
        <dbReference type="SAM" id="Phobius"/>
    </source>
</evidence>
<dbReference type="Proteomes" id="UP001253595">
    <property type="component" value="Unassembled WGS sequence"/>
</dbReference>
<dbReference type="Pfam" id="PF12833">
    <property type="entry name" value="HTH_18"/>
    <property type="match status" value="1"/>
</dbReference>
<comment type="caution">
    <text evidence="6">The sequence shown here is derived from an EMBL/GenBank/DDBJ whole genome shotgun (WGS) entry which is preliminary data.</text>
</comment>
<proteinExistence type="predicted"/>
<feature type="transmembrane region" description="Helical" evidence="4">
    <location>
        <begin position="189"/>
        <end position="206"/>
    </location>
</feature>
<dbReference type="PRINTS" id="PR00032">
    <property type="entry name" value="HTHARAC"/>
</dbReference>
<feature type="transmembrane region" description="Helical" evidence="4">
    <location>
        <begin position="34"/>
        <end position="55"/>
    </location>
</feature>
<feature type="domain" description="HTH araC/xylS-type" evidence="5">
    <location>
        <begin position="234"/>
        <end position="335"/>
    </location>
</feature>
<feature type="transmembrane region" description="Helical" evidence="4">
    <location>
        <begin position="5"/>
        <end position="22"/>
    </location>
</feature>
<evidence type="ECO:0000313" key="6">
    <source>
        <dbReference type="EMBL" id="MDR7092174.1"/>
    </source>
</evidence>
<dbReference type="SUPFAM" id="SSF46689">
    <property type="entry name" value="Homeodomain-like"/>
    <property type="match status" value="1"/>
</dbReference>
<keyword evidence="7" id="KW-1185">Reference proteome</keyword>
<dbReference type="InterPro" id="IPR020449">
    <property type="entry name" value="Tscrpt_reg_AraC-type_HTH"/>
</dbReference>
<keyword evidence="3" id="KW-0804">Transcription</keyword>
<feature type="transmembrane region" description="Helical" evidence="4">
    <location>
        <begin position="150"/>
        <end position="169"/>
    </location>
</feature>
<feature type="transmembrane region" description="Helical" evidence="4">
    <location>
        <begin position="67"/>
        <end position="86"/>
    </location>
</feature>
<evidence type="ECO:0000256" key="1">
    <source>
        <dbReference type="ARBA" id="ARBA00023015"/>
    </source>
</evidence>
<keyword evidence="4" id="KW-0812">Transmembrane</keyword>
<dbReference type="RefSeq" id="WP_310076234.1">
    <property type="nucleotide sequence ID" value="NZ_JAVDVX010000012.1"/>
</dbReference>
<dbReference type="InterPro" id="IPR018060">
    <property type="entry name" value="HTH_AraC"/>
</dbReference>
<sequence length="344" mass="39734">MLLSFFFVLNAIWVVVTLLSWNDQLRVLWINTTLVAPVFTAFALLLQGPCLYFYFRSLIETIDFKQWKIWLHLSPFGLVTLVLIVFDVDGVSWILKTEMPAEREAAARFAWTIIRCLPIVYIVACFSVIRRLHEQQHHLYSVVSPAKFKLDYFVLWSFVTHWSWAFFQYVVGNFLSEEVNDVIGNMEDYLVVVQLNALLVLGLINAKELLNVTQYDVKKIGNQPLDDSKIALVERAINEQKIYLENNINLDRFAEAAGLKPRVLSAILHTHYQLNFFDFINGLRVEEAKRLLSAPDMDDVSILDIIYKSGFNSQSSFQRIFKRATGCTPSEYRRNARSSTALTE</sequence>
<dbReference type="PROSITE" id="PS01124">
    <property type="entry name" value="HTH_ARAC_FAMILY_2"/>
    <property type="match status" value="1"/>
</dbReference>
<organism evidence="6 7">
    <name type="scientific">Cellvibrio fibrivorans</name>
    <dbReference type="NCBI Taxonomy" id="126350"/>
    <lineage>
        <taxon>Bacteria</taxon>
        <taxon>Pseudomonadati</taxon>
        <taxon>Pseudomonadota</taxon>
        <taxon>Gammaproteobacteria</taxon>
        <taxon>Cellvibrionales</taxon>
        <taxon>Cellvibrionaceae</taxon>
        <taxon>Cellvibrio</taxon>
    </lineage>
</organism>
<dbReference type="Gene3D" id="1.10.10.60">
    <property type="entry name" value="Homeodomain-like"/>
    <property type="match status" value="1"/>
</dbReference>
<dbReference type="SMART" id="SM00342">
    <property type="entry name" value="HTH_ARAC"/>
    <property type="match status" value="1"/>
</dbReference>
<reference evidence="6 7" key="1">
    <citation type="submission" date="2023-07" db="EMBL/GenBank/DDBJ databases">
        <title>Sorghum-associated microbial communities from plants grown in Nebraska, USA.</title>
        <authorList>
            <person name="Schachtman D."/>
        </authorList>
    </citation>
    <scope>NUCLEOTIDE SEQUENCE [LARGE SCALE GENOMIC DNA]</scope>
    <source>
        <strain evidence="6 7">BE190</strain>
    </source>
</reference>
<name>A0ABU1V3X9_9GAMM</name>
<dbReference type="InterPro" id="IPR009057">
    <property type="entry name" value="Homeodomain-like_sf"/>
</dbReference>
<evidence type="ECO:0000256" key="2">
    <source>
        <dbReference type="ARBA" id="ARBA00023125"/>
    </source>
</evidence>
<dbReference type="PANTHER" id="PTHR43280:SF2">
    <property type="entry name" value="HTH-TYPE TRANSCRIPTIONAL REGULATOR EXSA"/>
    <property type="match status" value="1"/>
</dbReference>
<dbReference type="PANTHER" id="PTHR43280">
    <property type="entry name" value="ARAC-FAMILY TRANSCRIPTIONAL REGULATOR"/>
    <property type="match status" value="1"/>
</dbReference>
<evidence type="ECO:0000259" key="5">
    <source>
        <dbReference type="PROSITE" id="PS01124"/>
    </source>
</evidence>
<protein>
    <submittedName>
        <fullName evidence="6">AraC-like DNA-binding protein</fullName>
    </submittedName>
</protein>
<keyword evidence="2" id="KW-0238">DNA-binding</keyword>
<dbReference type="PROSITE" id="PS00041">
    <property type="entry name" value="HTH_ARAC_FAMILY_1"/>
    <property type="match status" value="1"/>
</dbReference>
<evidence type="ECO:0000256" key="3">
    <source>
        <dbReference type="ARBA" id="ARBA00023163"/>
    </source>
</evidence>
<dbReference type="EMBL" id="JAVDVX010000012">
    <property type="protein sequence ID" value="MDR7092174.1"/>
    <property type="molecule type" value="Genomic_DNA"/>
</dbReference>
<feature type="transmembrane region" description="Helical" evidence="4">
    <location>
        <begin position="106"/>
        <end position="129"/>
    </location>
</feature>
<gene>
    <name evidence="6" type="ORF">J2X05_004215</name>
</gene>
<evidence type="ECO:0000313" key="7">
    <source>
        <dbReference type="Proteomes" id="UP001253595"/>
    </source>
</evidence>
<keyword evidence="4" id="KW-1133">Transmembrane helix</keyword>
<dbReference type="InterPro" id="IPR018062">
    <property type="entry name" value="HTH_AraC-typ_CS"/>
</dbReference>
<keyword evidence="4" id="KW-0472">Membrane</keyword>